<dbReference type="PROSITE" id="PS50011">
    <property type="entry name" value="PROTEIN_KINASE_DOM"/>
    <property type="match status" value="1"/>
</dbReference>
<feature type="domain" description="Protein kinase" evidence="1">
    <location>
        <begin position="52"/>
        <end position="391"/>
    </location>
</feature>
<evidence type="ECO:0000259" key="1">
    <source>
        <dbReference type="PROSITE" id="PS50011"/>
    </source>
</evidence>
<dbReference type="GO" id="GO:0005524">
    <property type="term" value="F:ATP binding"/>
    <property type="evidence" value="ECO:0007669"/>
    <property type="project" value="InterPro"/>
</dbReference>
<sequence length="462" mass="53190">MAQNNPNASHTPAVFRQLHIKLPTPKPCDPAPHWEGNRPSDDWLEKHPKGFLLMHNLNPKHPMGKCMLVESIDTAELFVNKRFRRLAPFFRDEDEDFSDPIWEYGYSTPSPPELRFSTLKDPRVEAQLPDEPYFTKLHACGWPMGKKGHYNEQPPSDAHSLYFQHYNGGTLRNLMEMYGDCQTGAPVPESFIWHVVEQLSRAVLYLHYGFTRAQLETEGTTLRPSAEWRCIVHRGITPQNVLLHFPEDGDRMSSCFPQVILEGFDMAGFADDPEKYWSVRAIANLLIPGEGEVPPSAWEDIYLFGEVIRRLVTTYDCDQSPPRDPLDYNVNVEGRLLHVRPPEGQHAAHSKDLIDLAKRFEVKAIQEDPAIYFSHEDVYGSITPKDPCAFLQQIFQQARVKVREYHDKWAGQEADEERDEIADVSWVMPDPTFERMPFATNRLREEAALEDIGKELRWILGP</sequence>
<evidence type="ECO:0000313" key="2">
    <source>
        <dbReference type="EMBL" id="KAK4040444.1"/>
    </source>
</evidence>
<evidence type="ECO:0000313" key="3">
    <source>
        <dbReference type="Proteomes" id="UP001303115"/>
    </source>
</evidence>
<dbReference type="Gene3D" id="1.10.510.10">
    <property type="entry name" value="Transferase(Phosphotransferase) domain 1"/>
    <property type="match status" value="1"/>
</dbReference>
<protein>
    <recommendedName>
        <fullName evidence="1">Protein kinase domain-containing protein</fullName>
    </recommendedName>
</protein>
<dbReference type="InterPro" id="IPR011009">
    <property type="entry name" value="Kinase-like_dom_sf"/>
</dbReference>
<proteinExistence type="predicted"/>
<dbReference type="GO" id="GO:0004672">
    <property type="term" value="F:protein kinase activity"/>
    <property type="evidence" value="ECO:0007669"/>
    <property type="project" value="InterPro"/>
</dbReference>
<organism evidence="2 3">
    <name type="scientific">Parachaetomium inaequale</name>
    <dbReference type="NCBI Taxonomy" id="2588326"/>
    <lineage>
        <taxon>Eukaryota</taxon>
        <taxon>Fungi</taxon>
        <taxon>Dikarya</taxon>
        <taxon>Ascomycota</taxon>
        <taxon>Pezizomycotina</taxon>
        <taxon>Sordariomycetes</taxon>
        <taxon>Sordariomycetidae</taxon>
        <taxon>Sordariales</taxon>
        <taxon>Chaetomiaceae</taxon>
        <taxon>Parachaetomium</taxon>
    </lineage>
</organism>
<gene>
    <name evidence="2" type="ORF">C8A01DRAFT_15707</name>
</gene>
<dbReference type="Proteomes" id="UP001303115">
    <property type="component" value="Unassembled WGS sequence"/>
</dbReference>
<dbReference type="EMBL" id="MU854377">
    <property type="protein sequence ID" value="KAK4040444.1"/>
    <property type="molecule type" value="Genomic_DNA"/>
</dbReference>
<dbReference type="AlphaFoldDB" id="A0AAN6SRI1"/>
<name>A0AAN6SRI1_9PEZI</name>
<accession>A0AAN6SRI1</accession>
<keyword evidence="3" id="KW-1185">Reference proteome</keyword>
<feature type="non-terminal residue" evidence="2">
    <location>
        <position position="462"/>
    </location>
</feature>
<comment type="caution">
    <text evidence="2">The sequence shown here is derived from an EMBL/GenBank/DDBJ whole genome shotgun (WGS) entry which is preliminary data.</text>
</comment>
<reference evidence="3" key="1">
    <citation type="journal article" date="2023" name="Mol. Phylogenet. Evol.">
        <title>Genome-scale phylogeny and comparative genomics of the fungal order Sordariales.</title>
        <authorList>
            <person name="Hensen N."/>
            <person name="Bonometti L."/>
            <person name="Westerberg I."/>
            <person name="Brannstrom I.O."/>
            <person name="Guillou S."/>
            <person name="Cros-Aarteil S."/>
            <person name="Calhoun S."/>
            <person name="Haridas S."/>
            <person name="Kuo A."/>
            <person name="Mondo S."/>
            <person name="Pangilinan J."/>
            <person name="Riley R."/>
            <person name="LaButti K."/>
            <person name="Andreopoulos B."/>
            <person name="Lipzen A."/>
            <person name="Chen C."/>
            <person name="Yan M."/>
            <person name="Daum C."/>
            <person name="Ng V."/>
            <person name="Clum A."/>
            <person name="Steindorff A."/>
            <person name="Ohm R.A."/>
            <person name="Martin F."/>
            <person name="Silar P."/>
            <person name="Natvig D.O."/>
            <person name="Lalanne C."/>
            <person name="Gautier V."/>
            <person name="Ament-Velasquez S.L."/>
            <person name="Kruys A."/>
            <person name="Hutchinson M.I."/>
            <person name="Powell A.J."/>
            <person name="Barry K."/>
            <person name="Miller A.N."/>
            <person name="Grigoriev I.V."/>
            <person name="Debuchy R."/>
            <person name="Gladieux P."/>
            <person name="Hiltunen Thoren M."/>
            <person name="Johannesson H."/>
        </authorList>
    </citation>
    <scope>NUCLEOTIDE SEQUENCE [LARGE SCALE GENOMIC DNA]</scope>
    <source>
        <strain evidence="3">CBS 284.82</strain>
    </source>
</reference>
<dbReference type="SUPFAM" id="SSF56112">
    <property type="entry name" value="Protein kinase-like (PK-like)"/>
    <property type="match status" value="1"/>
</dbReference>
<dbReference type="InterPro" id="IPR000719">
    <property type="entry name" value="Prot_kinase_dom"/>
</dbReference>